<feature type="domain" description="Trichothecene 3-O-acetyltransferase-like N-terminal" evidence="3">
    <location>
        <begin position="68"/>
        <end position="193"/>
    </location>
</feature>
<proteinExistence type="predicted"/>
<evidence type="ECO:0000259" key="3">
    <source>
        <dbReference type="Pfam" id="PF22664"/>
    </source>
</evidence>
<protein>
    <recommendedName>
        <fullName evidence="3">Trichothecene 3-O-acetyltransferase-like N-terminal domain-containing protein</fullName>
    </recommendedName>
</protein>
<sequence length="195" mass="22200">MKDELSEIAAYARIPKDMASPYEKLRLRHFDPEAEFVSKNHSNERFQIRKEDLSPYGYILGKLPVLQVYSHIMLSFAMPEGVSQDTIIADPEAAVRQIRSHVPWMAGKVVNVGKGPGNPERYVVAPRPPPDPLIVVRDFARLPSLLGNSVYRYPFLISDSRLLAPTNAFPPRFKDFEEDTFRVIRLQTSFVEGEV</sequence>
<dbReference type="Proteomes" id="UP000247647">
    <property type="component" value="Unassembled WGS sequence"/>
</dbReference>
<name>A0A318YJK3_ASPNB</name>
<dbReference type="InterPro" id="IPR023213">
    <property type="entry name" value="CAT-like_dom_sf"/>
</dbReference>
<dbReference type="InterPro" id="IPR054710">
    <property type="entry name" value="Tri101-like_N"/>
</dbReference>
<keyword evidence="1" id="KW-0808">Transferase</keyword>
<accession>A0A318YJK3</accession>
<gene>
    <name evidence="4" type="ORF">BO87DRAFT_431455</name>
</gene>
<dbReference type="AlphaFoldDB" id="A0A318YJK3"/>
<dbReference type="EMBL" id="KZ821511">
    <property type="protein sequence ID" value="PYH28468.1"/>
    <property type="molecule type" value="Genomic_DNA"/>
</dbReference>
<dbReference type="RefSeq" id="XP_025473946.1">
    <property type="nucleotide sequence ID" value="XM_025627590.1"/>
</dbReference>
<reference evidence="4" key="1">
    <citation type="submission" date="2016-12" db="EMBL/GenBank/DDBJ databases">
        <title>The genomes of Aspergillus section Nigri reveals drivers in fungal speciation.</title>
        <authorList>
            <consortium name="DOE Joint Genome Institute"/>
            <person name="Vesth T.C."/>
            <person name="Nybo J."/>
            <person name="Theobald S."/>
            <person name="Brandl J."/>
            <person name="Frisvad J.C."/>
            <person name="Nielsen K.F."/>
            <person name="Lyhne E.K."/>
            <person name="Kogle M.E."/>
            <person name="Kuo A."/>
            <person name="Riley R."/>
            <person name="Clum A."/>
            <person name="Nolan M."/>
            <person name="Lipzen A."/>
            <person name="Salamov A."/>
            <person name="Henrissat B."/>
            <person name="Wiebenga A."/>
            <person name="De Vries R.P."/>
            <person name="Grigoriev I.V."/>
            <person name="Mortensen U.H."/>
            <person name="Andersen M.R."/>
            <person name="Baker S.E."/>
        </authorList>
    </citation>
    <scope>NUCLEOTIDE SEQUENCE [LARGE SCALE GENOMIC DNA]</scope>
    <source>
        <strain evidence="4">CBS 115656</strain>
    </source>
</reference>
<dbReference type="Pfam" id="PF22664">
    <property type="entry name" value="TRI-like_N"/>
    <property type="match status" value="1"/>
</dbReference>
<evidence type="ECO:0000256" key="2">
    <source>
        <dbReference type="ARBA" id="ARBA00023315"/>
    </source>
</evidence>
<dbReference type="OrthoDB" id="1862401at2759"/>
<evidence type="ECO:0000313" key="5">
    <source>
        <dbReference type="Proteomes" id="UP000247647"/>
    </source>
</evidence>
<keyword evidence="2" id="KW-0012">Acyltransferase</keyword>
<dbReference type="GO" id="GO:0016746">
    <property type="term" value="F:acyltransferase activity"/>
    <property type="evidence" value="ECO:0007669"/>
    <property type="project" value="UniProtKB-KW"/>
</dbReference>
<keyword evidence="5" id="KW-1185">Reference proteome</keyword>
<dbReference type="Gene3D" id="3.30.559.10">
    <property type="entry name" value="Chloramphenicol acetyltransferase-like domain"/>
    <property type="match status" value="1"/>
</dbReference>
<evidence type="ECO:0000256" key="1">
    <source>
        <dbReference type="ARBA" id="ARBA00022679"/>
    </source>
</evidence>
<organism evidence="4 5">
    <name type="scientific">Aspergillus neoniger (strain CBS 115656)</name>
    <dbReference type="NCBI Taxonomy" id="1448310"/>
    <lineage>
        <taxon>Eukaryota</taxon>
        <taxon>Fungi</taxon>
        <taxon>Dikarya</taxon>
        <taxon>Ascomycota</taxon>
        <taxon>Pezizomycotina</taxon>
        <taxon>Eurotiomycetes</taxon>
        <taxon>Eurotiomycetidae</taxon>
        <taxon>Eurotiales</taxon>
        <taxon>Aspergillaceae</taxon>
        <taxon>Aspergillus</taxon>
        <taxon>Aspergillus subgen. Circumdati</taxon>
    </lineage>
</organism>
<evidence type="ECO:0000313" key="4">
    <source>
        <dbReference type="EMBL" id="PYH28468.1"/>
    </source>
</evidence>
<dbReference type="GeneID" id="37130046"/>